<evidence type="ECO:0000256" key="15">
    <source>
        <dbReference type="ARBA" id="ARBA00023152"/>
    </source>
</evidence>
<dbReference type="InterPro" id="IPR015813">
    <property type="entry name" value="Pyrv/PenolPyrv_kinase-like_dom"/>
</dbReference>
<comment type="similarity">
    <text evidence="4">In the C-terminal section; belongs to the PEP-utilizing enzyme family.</text>
</comment>
<dbReference type="InterPro" id="IPR040442">
    <property type="entry name" value="Pyrv_kinase-like_dom_sf"/>
</dbReference>
<keyword evidence="11 18" id="KW-0418">Kinase</keyword>
<dbReference type="EC" id="2.7.1.40" evidence="6 17"/>
<evidence type="ECO:0000313" key="23">
    <source>
        <dbReference type="Proteomes" id="UP000654670"/>
    </source>
</evidence>
<organism evidence="22 23">
    <name type="scientific">Sporolactobacillus putidus</name>
    <dbReference type="NCBI Taxonomy" id="492735"/>
    <lineage>
        <taxon>Bacteria</taxon>
        <taxon>Bacillati</taxon>
        <taxon>Bacillota</taxon>
        <taxon>Bacilli</taxon>
        <taxon>Bacillales</taxon>
        <taxon>Sporolactobacillaceae</taxon>
        <taxon>Sporolactobacillus</taxon>
    </lineage>
</organism>
<dbReference type="EMBL" id="BMOK01000001">
    <property type="protein sequence ID" value="GGL42126.1"/>
    <property type="molecule type" value="Genomic_DNA"/>
</dbReference>
<evidence type="ECO:0000256" key="17">
    <source>
        <dbReference type="NCBIfam" id="TIGR01064"/>
    </source>
</evidence>
<comment type="similarity">
    <text evidence="5 18">Belongs to the pyruvate kinase family.</text>
</comment>
<keyword evidence="16 22" id="KW-0670">Pyruvate</keyword>
<dbReference type="FunFam" id="2.40.33.10:FF:000001">
    <property type="entry name" value="Pyruvate kinase"/>
    <property type="match status" value="1"/>
</dbReference>
<dbReference type="InterPro" id="IPR036918">
    <property type="entry name" value="Pyrv_Knase_C_sf"/>
</dbReference>
<dbReference type="GO" id="GO:0000287">
    <property type="term" value="F:magnesium ion binding"/>
    <property type="evidence" value="ECO:0007669"/>
    <property type="project" value="UniProtKB-UniRule"/>
</dbReference>
<keyword evidence="8 18" id="KW-0808">Transferase</keyword>
<comment type="catalytic activity">
    <reaction evidence="18">
        <text>pyruvate + ATP = phosphoenolpyruvate + ADP + H(+)</text>
        <dbReference type="Rhea" id="RHEA:18157"/>
        <dbReference type="ChEBI" id="CHEBI:15361"/>
        <dbReference type="ChEBI" id="CHEBI:15378"/>
        <dbReference type="ChEBI" id="CHEBI:30616"/>
        <dbReference type="ChEBI" id="CHEBI:58702"/>
        <dbReference type="ChEBI" id="CHEBI:456216"/>
        <dbReference type="EC" id="2.7.1.40"/>
    </reaction>
</comment>
<dbReference type="Gene3D" id="3.40.1380.20">
    <property type="entry name" value="Pyruvate kinase, C-terminal domain"/>
    <property type="match status" value="1"/>
</dbReference>
<evidence type="ECO:0000256" key="5">
    <source>
        <dbReference type="ARBA" id="ARBA00008663"/>
    </source>
</evidence>
<dbReference type="InterPro" id="IPR015795">
    <property type="entry name" value="Pyrv_Knase_C"/>
</dbReference>
<dbReference type="RefSeq" id="WP_188801049.1">
    <property type="nucleotide sequence ID" value="NZ_BMOK01000001.1"/>
</dbReference>
<evidence type="ECO:0000256" key="4">
    <source>
        <dbReference type="ARBA" id="ARBA00006237"/>
    </source>
</evidence>
<evidence type="ECO:0000313" key="22">
    <source>
        <dbReference type="EMBL" id="GGL42126.1"/>
    </source>
</evidence>
<dbReference type="SUPFAM" id="SSF52935">
    <property type="entry name" value="PK C-terminal domain-like"/>
    <property type="match status" value="1"/>
</dbReference>
<dbReference type="Proteomes" id="UP000654670">
    <property type="component" value="Unassembled WGS sequence"/>
</dbReference>
<evidence type="ECO:0000256" key="10">
    <source>
        <dbReference type="ARBA" id="ARBA00022741"/>
    </source>
</evidence>
<dbReference type="GO" id="GO:0005524">
    <property type="term" value="F:ATP binding"/>
    <property type="evidence" value="ECO:0007669"/>
    <property type="project" value="UniProtKB-KW"/>
</dbReference>
<comment type="cofactor">
    <cofactor evidence="1">
        <name>Mg(2+)</name>
        <dbReference type="ChEBI" id="CHEBI:18420"/>
    </cofactor>
</comment>
<gene>
    <name evidence="22" type="ORF">GCM10007968_02530</name>
</gene>
<reference evidence="22" key="2">
    <citation type="submission" date="2020-09" db="EMBL/GenBank/DDBJ databases">
        <authorList>
            <person name="Sun Q."/>
            <person name="Ohkuma M."/>
        </authorList>
    </citation>
    <scope>NUCLEOTIDE SEQUENCE</scope>
    <source>
        <strain evidence="22">JCM 15325</strain>
    </source>
</reference>
<dbReference type="SUPFAM" id="SSF51621">
    <property type="entry name" value="Phosphoenolpyruvate/pyruvate domain"/>
    <property type="match status" value="1"/>
</dbReference>
<keyword evidence="23" id="KW-1185">Reference proteome</keyword>
<dbReference type="Pfam" id="PF02887">
    <property type="entry name" value="PK_C"/>
    <property type="match status" value="1"/>
</dbReference>
<dbReference type="NCBIfam" id="NF004491">
    <property type="entry name" value="PRK05826.1"/>
    <property type="match status" value="1"/>
</dbReference>
<feature type="domain" description="Pyruvate kinase C-terminal" evidence="21">
    <location>
        <begin position="359"/>
        <end position="471"/>
    </location>
</feature>
<dbReference type="InterPro" id="IPR015793">
    <property type="entry name" value="Pyrv_Knase_brl"/>
</dbReference>
<dbReference type="InterPro" id="IPR036637">
    <property type="entry name" value="Phosphohistidine_dom_sf"/>
</dbReference>
<dbReference type="AlphaFoldDB" id="A0A917RXF1"/>
<evidence type="ECO:0000259" key="21">
    <source>
        <dbReference type="Pfam" id="PF02887"/>
    </source>
</evidence>
<dbReference type="InterPro" id="IPR011037">
    <property type="entry name" value="Pyrv_Knase-like_insert_dom_sf"/>
</dbReference>
<keyword evidence="14" id="KW-0630">Potassium</keyword>
<evidence type="ECO:0000256" key="3">
    <source>
        <dbReference type="ARBA" id="ARBA00004997"/>
    </source>
</evidence>
<keyword evidence="9" id="KW-0479">Metal-binding</keyword>
<dbReference type="GO" id="GO:0016301">
    <property type="term" value="F:kinase activity"/>
    <property type="evidence" value="ECO:0007669"/>
    <property type="project" value="UniProtKB-KW"/>
</dbReference>
<evidence type="ECO:0000256" key="12">
    <source>
        <dbReference type="ARBA" id="ARBA00022840"/>
    </source>
</evidence>
<dbReference type="Gene3D" id="2.40.33.10">
    <property type="entry name" value="PK beta-barrel domain-like"/>
    <property type="match status" value="1"/>
</dbReference>
<sequence>MRKTKIVCTLGPASDTVERLVQMINAGMNVARFNFSHGDHAEHHQKVVNLREACKITGKTVGILLDTKGPEIRTHDMATPEVLLEEGKNVDISTTEVAGTAEKFSITYAELINDVNVGSKILIDDGLVELEVTGIDKEAGLIHNKILNSGVLKSKKGIIVPNVSINLPGMTDKDADDIVFGIGEGIDFIAASFVRHASDVLDIRKLCEEHGAHDVHIFPKIESQEAVDNIEEILRVSDGLMIARGDLGVEIPPEDVPLVQKRLIKMCNHVGKTVITATQMLDSMIRNPRCTRAEASDVANAIFDGTDATMLSGESASGKWPVEAVRTMSNIATKAETALDYPAILNRLSKSSEKTITSAIGEAVAHTALSLNVGAIITSTVSGHTARVVSHYRPKAPIIAVTNSERVAHKMCLAWGVTPVLSELAKTTDEMFDIAVDSAVKSGLVKKGELVVITAGLPVAEAGTTNLLRVHVVGDVLAQGQGVGRKAATAPVYLAKDADDANRNMPDGAILVAKATDKEYIPAIRRAAGIVTEVGGLTSHAAVVGVEFEIPVVIGVDKATDTLKTGEVITLDGERGKIYLGHANVL</sequence>
<dbReference type="Gene3D" id="3.20.20.60">
    <property type="entry name" value="Phosphoenolpyruvate-binding domains"/>
    <property type="match status" value="1"/>
</dbReference>
<dbReference type="FunFam" id="3.20.20.60:FF:000025">
    <property type="entry name" value="Pyruvate kinase"/>
    <property type="match status" value="1"/>
</dbReference>
<evidence type="ECO:0000256" key="6">
    <source>
        <dbReference type="ARBA" id="ARBA00012142"/>
    </source>
</evidence>
<dbReference type="SUPFAM" id="SSF50800">
    <property type="entry name" value="PK beta-barrel domain-like"/>
    <property type="match status" value="1"/>
</dbReference>
<feature type="domain" description="PEP-utilising enzyme mobile" evidence="20">
    <location>
        <begin position="506"/>
        <end position="576"/>
    </location>
</feature>
<dbReference type="NCBIfam" id="NF004978">
    <property type="entry name" value="PRK06354.1"/>
    <property type="match status" value="1"/>
</dbReference>
<dbReference type="NCBIfam" id="TIGR01064">
    <property type="entry name" value="pyruv_kin"/>
    <property type="match status" value="1"/>
</dbReference>
<dbReference type="PANTHER" id="PTHR11817">
    <property type="entry name" value="PYRUVATE KINASE"/>
    <property type="match status" value="1"/>
</dbReference>
<dbReference type="Pfam" id="PF00224">
    <property type="entry name" value="PK"/>
    <property type="match status" value="1"/>
</dbReference>
<evidence type="ECO:0000256" key="13">
    <source>
        <dbReference type="ARBA" id="ARBA00022842"/>
    </source>
</evidence>
<dbReference type="InterPro" id="IPR001697">
    <property type="entry name" value="Pyr_Knase"/>
</dbReference>
<evidence type="ECO:0000256" key="8">
    <source>
        <dbReference type="ARBA" id="ARBA00022679"/>
    </source>
</evidence>
<keyword evidence="15 18" id="KW-0324">Glycolysis</keyword>
<dbReference type="PRINTS" id="PR01050">
    <property type="entry name" value="PYRUVTKNASE"/>
</dbReference>
<evidence type="ECO:0000259" key="19">
    <source>
        <dbReference type="Pfam" id="PF00224"/>
    </source>
</evidence>
<evidence type="ECO:0000256" key="2">
    <source>
        <dbReference type="ARBA" id="ARBA00001958"/>
    </source>
</evidence>
<dbReference type="GO" id="GO:0004743">
    <property type="term" value="F:pyruvate kinase activity"/>
    <property type="evidence" value="ECO:0007669"/>
    <property type="project" value="UniProtKB-UniRule"/>
</dbReference>
<keyword evidence="10" id="KW-0547">Nucleotide-binding</keyword>
<dbReference type="Pfam" id="PF00391">
    <property type="entry name" value="PEP-utilizers"/>
    <property type="match status" value="1"/>
</dbReference>
<keyword evidence="13 18" id="KW-0460">Magnesium</keyword>
<evidence type="ECO:0000256" key="14">
    <source>
        <dbReference type="ARBA" id="ARBA00022958"/>
    </source>
</evidence>
<protein>
    <recommendedName>
        <fullName evidence="7 17">Pyruvate kinase</fullName>
        <ecNumber evidence="6 17">2.7.1.40</ecNumber>
    </recommendedName>
</protein>
<reference evidence="22" key="1">
    <citation type="journal article" date="2014" name="Int. J. Syst. Evol. Microbiol.">
        <title>Complete genome sequence of Corynebacterium casei LMG S-19264T (=DSM 44701T), isolated from a smear-ripened cheese.</title>
        <authorList>
            <consortium name="US DOE Joint Genome Institute (JGI-PGF)"/>
            <person name="Walter F."/>
            <person name="Albersmeier A."/>
            <person name="Kalinowski J."/>
            <person name="Ruckert C."/>
        </authorList>
    </citation>
    <scope>NUCLEOTIDE SEQUENCE</scope>
    <source>
        <strain evidence="22">JCM 15325</strain>
    </source>
</reference>
<dbReference type="InterPro" id="IPR015806">
    <property type="entry name" value="Pyrv_Knase_insert_dom_sf"/>
</dbReference>
<dbReference type="GO" id="GO:0030955">
    <property type="term" value="F:potassium ion binding"/>
    <property type="evidence" value="ECO:0007669"/>
    <property type="project" value="UniProtKB-UniRule"/>
</dbReference>
<comment type="pathway">
    <text evidence="3 18">Carbohydrate degradation; glycolysis; pyruvate from D-glyceraldehyde 3-phosphate: step 5/5.</text>
</comment>
<evidence type="ECO:0000256" key="18">
    <source>
        <dbReference type="RuleBase" id="RU000504"/>
    </source>
</evidence>
<evidence type="ECO:0000256" key="1">
    <source>
        <dbReference type="ARBA" id="ARBA00001946"/>
    </source>
</evidence>
<evidence type="ECO:0000259" key="20">
    <source>
        <dbReference type="Pfam" id="PF00391"/>
    </source>
</evidence>
<dbReference type="Gene3D" id="3.50.30.10">
    <property type="entry name" value="Phosphohistidine domain"/>
    <property type="match status" value="1"/>
</dbReference>
<name>A0A917RXF1_9BACL</name>
<evidence type="ECO:0000256" key="16">
    <source>
        <dbReference type="ARBA" id="ARBA00023317"/>
    </source>
</evidence>
<feature type="domain" description="Pyruvate kinase barrel" evidence="19">
    <location>
        <begin position="1"/>
        <end position="325"/>
    </location>
</feature>
<comment type="cofactor">
    <cofactor evidence="2">
        <name>K(+)</name>
        <dbReference type="ChEBI" id="CHEBI:29103"/>
    </cofactor>
</comment>
<comment type="caution">
    <text evidence="22">The sequence shown here is derived from an EMBL/GenBank/DDBJ whole genome shotgun (WGS) entry which is preliminary data.</text>
</comment>
<dbReference type="InterPro" id="IPR008279">
    <property type="entry name" value="PEP-util_enz_mobile_dom"/>
</dbReference>
<evidence type="ECO:0000256" key="11">
    <source>
        <dbReference type="ARBA" id="ARBA00022777"/>
    </source>
</evidence>
<evidence type="ECO:0000256" key="9">
    <source>
        <dbReference type="ARBA" id="ARBA00022723"/>
    </source>
</evidence>
<accession>A0A917RXF1</accession>
<proteinExistence type="inferred from homology"/>
<evidence type="ECO:0000256" key="7">
    <source>
        <dbReference type="ARBA" id="ARBA00018587"/>
    </source>
</evidence>
<keyword evidence="12" id="KW-0067">ATP-binding</keyword>
<dbReference type="SUPFAM" id="SSF52009">
    <property type="entry name" value="Phosphohistidine domain"/>
    <property type="match status" value="1"/>
</dbReference>